<dbReference type="AlphaFoldDB" id="A0A9W7A4I4"/>
<name>A0A9W7A4I4_9STRA</name>
<dbReference type="OrthoDB" id="42403at2759"/>
<proteinExistence type="predicted"/>
<dbReference type="Gene3D" id="3.40.50.150">
    <property type="entry name" value="Vaccinia Virus protein VP39"/>
    <property type="match status" value="1"/>
</dbReference>
<reference evidence="3" key="1">
    <citation type="journal article" date="2023" name="Commun. Biol.">
        <title>Genome analysis of Parmales, the sister group of diatoms, reveals the evolutionary specialization of diatoms from phago-mixotrophs to photoautotrophs.</title>
        <authorList>
            <person name="Ban H."/>
            <person name="Sato S."/>
            <person name="Yoshikawa S."/>
            <person name="Yamada K."/>
            <person name="Nakamura Y."/>
            <person name="Ichinomiya M."/>
            <person name="Sato N."/>
            <person name="Blanc-Mathieu R."/>
            <person name="Endo H."/>
            <person name="Kuwata A."/>
            <person name="Ogata H."/>
        </authorList>
    </citation>
    <scope>NUCLEOTIDE SEQUENCE [LARGE SCALE GENOMIC DNA]</scope>
    <source>
        <strain evidence="3">NIES 3701</strain>
    </source>
</reference>
<feature type="region of interest" description="Disordered" evidence="1">
    <location>
        <begin position="51"/>
        <end position="71"/>
    </location>
</feature>
<evidence type="ECO:0000313" key="3">
    <source>
        <dbReference type="Proteomes" id="UP001165085"/>
    </source>
</evidence>
<dbReference type="InterPro" id="IPR029063">
    <property type="entry name" value="SAM-dependent_MTases_sf"/>
</dbReference>
<accession>A0A9W7A4I4</accession>
<evidence type="ECO:0000256" key="1">
    <source>
        <dbReference type="SAM" id="MobiDB-lite"/>
    </source>
</evidence>
<organism evidence="2 3">
    <name type="scientific">Triparma strigata</name>
    <dbReference type="NCBI Taxonomy" id="1606541"/>
    <lineage>
        <taxon>Eukaryota</taxon>
        <taxon>Sar</taxon>
        <taxon>Stramenopiles</taxon>
        <taxon>Ochrophyta</taxon>
        <taxon>Bolidophyceae</taxon>
        <taxon>Parmales</taxon>
        <taxon>Triparmaceae</taxon>
        <taxon>Triparma</taxon>
    </lineage>
</organism>
<evidence type="ECO:0008006" key="4">
    <source>
        <dbReference type="Google" id="ProtNLM"/>
    </source>
</evidence>
<dbReference type="CDD" id="cd02440">
    <property type="entry name" value="AdoMet_MTases"/>
    <property type="match status" value="1"/>
</dbReference>
<dbReference type="Proteomes" id="UP001165085">
    <property type="component" value="Unassembled WGS sequence"/>
</dbReference>
<dbReference type="SUPFAM" id="SSF53335">
    <property type="entry name" value="S-adenosyl-L-methionine-dependent methyltransferases"/>
    <property type="match status" value="1"/>
</dbReference>
<gene>
    <name evidence="2" type="ORF">TrST_g6363</name>
</gene>
<sequence>MTRAASMLIKPGDNVLELGATLQDTSMAIALAAGPDGTVVQLDVKRKVPKGSKATRTNFGRNSTKLSPPSSSVSSLASCTFHELSKISDYISTINLHIHLPISVFVCDIQAMTGADLPSQLETITLLRTLLLTCPKTSSPTIIIKSSSLNTLSLRLIHSQRLTSPLPHLPRSSLPFIISTVGVKSYRSTIPYTLKPSDCVLEIGCHAGTTTNLLNKATQGGAIGVDIGMKILKSARVNYPTVKFERGDAWKTAELARIRWKVMEEVESLEGRVYDVIYLDVGGLSGGDGLLDSLALLDSLSFALEPRVIIIKSLSVQRLASSLKPFARIWQK</sequence>
<dbReference type="EMBL" id="BRXY01000083">
    <property type="protein sequence ID" value="GMH63311.1"/>
    <property type="molecule type" value="Genomic_DNA"/>
</dbReference>
<keyword evidence="3" id="KW-1185">Reference proteome</keyword>
<evidence type="ECO:0000313" key="2">
    <source>
        <dbReference type="EMBL" id="GMH63311.1"/>
    </source>
</evidence>
<protein>
    <recommendedName>
        <fullName evidence="4">Methyltransferase domain-containing protein</fullName>
    </recommendedName>
</protein>
<comment type="caution">
    <text evidence="2">The sequence shown here is derived from an EMBL/GenBank/DDBJ whole genome shotgun (WGS) entry which is preliminary data.</text>
</comment>